<name>A0A380BBU7_SPOPA</name>
<evidence type="ECO:0000313" key="2">
    <source>
        <dbReference type="Proteomes" id="UP000254519"/>
    </source>
</evidence>
<proteinExistence type="predicted"/>
<reference evidence="1 2" key="1">
    <citation type="submission" date="2018-06" db="EMBL/GenBank/DDBJ databases">
        <authorList>
            <consortium name="Pathogen Informatics"/>
            <person name="Doyle S."/>
        </authorList>
    </citation>
    <scope>NUCLEOTIDE SEQUENCE [LARGE SCALE GENOMIC DNA]</scope>
    <source>
        <strain evidence="2">ATCC 11859 / DSM 33 / NCIB 8841 / NCTC 4822</strain>
    </source>
</reference>
<organism evidence="1 2">
    <name type="scientific">Sporosarcina pasteurii</name>
    <name type="common">Bacillus pasteurii</name>
    <dbReference type="NCBI Taxonomy" id="1474"/>
    <lineage>
        <taxon>Bacteria</taxon>
        <taxon>Bacillati</taxon>
        <taxon>Bacillota</taxon>
        <taxon>Bacilli</taxon>
        <taxon>Bacillales</taxon>
        <taxon>Caryophanaceae</taxon>
        <taxon>Sporosarcina</taxon>
    </lineage>
</organism>
<dbReference type="Proteomes" id="UP000254519">
    <property type="component" value="Unassembled WGS sequence"/>
</dbReference>
<evidence type="ECO:0000313" key="1">
    <source>
        <dbReference type="EMBL" id="SUI97720.1"/>
    </source>
</evidence>
<accession>A0A380BBU7</accession>
<gene>
    <name evidence="1" type="ORF">NCTC4822_00009</name>
</gene>
<dbReference type="AlphaFoldDB" id="A0A380BBU7"/>
<dbReference type="EMBL" id="UGYZ01000001">
    <property type="protein sequence ID" value="SUI97720.1"/>
    <property type="molecule type" value="Genomic_DNA"/>
</dbReference>
<protein>
    <submittedName>
        <fullName evidence="1">Uncharacterized protein</fullName>
    </submittedName>
</protein>
<keyword evidence="2" id="KW-1185">Reference proteome</keyword>
<sequence length="71" mass="8301">MVGQAFVELVEELKDKMPIKEICIHMESLDQLIIVGKKRVEKKIVRQSVMKRLESYARNINSDMDTEKSLH</sequence>